<evidence type="ECO:0000256" key="9">
    <source>
        <dbReference type="ARBA" id="ARBA00023134"/>
    </source>
</evidence>
<accession>A0A853HUP1</accession>
<keyword evidence="6" id="KW-0547">Nucleotide-binding</keyword>
<dbReference type="GO" id="GO:0005525">
    <property type="term" value="F:GTP binding"/>
    <property type="evidence" value="ECO:0007669"/>
    <property type="project" value="UniProtKB-UniRule"/>
</dbReference>
<dbReference type="GO" id="GO:0015031">
    <property type="term" value="P:protein transport"/>
    <property type="evidence" value="ECO:0007669"/>
    <property type="project" value="UniProtKB-KW"/>
</dbReference>
<dbReference type="PANTHER" id="PTHR43134:SF3">
    <property type="entry name" value="FLAGELLAR BIOSYNTHESIS PROTEIN FLHF"/>
    <property type="match status" value="1"/>
</dbReference>
<keyword evidence="9" id="KW-0342">GTP-binding</keyword>
<dbReference type="EMBL" id="JACCKB010000005">
    <property type="protein sequence ID" value="NYZ65480.1"/>
    <property type="molecule type" value="Genomic_DNA"/>
</dbReference>
<keyword evidence="17" id="KW-1185">Reference proteome</keyword>
<name>A0A853HUP1_9GAMM</name>
<evidence type="ECO:0000256" key="3">
    <source>
        <dbReference type="ARBA" id="ARBA00014919"/>
    </source>
</evidence>
<dbReference type="InterPro" id="IPR003593">
    <property type="entry name" value="AAA+_ATPase"/>
</dbReference>
<dbReference type="PANTHER" id="PTHR43134">
    <property type="entry name" value="SIGNAL RECOGNITION PARTICLE RECEPTOR SUBUNIT ALPHA"/>
    <property type="match status" value="1"/>
</dbReference>
<reference evidence="16 17" key="1">
    <citation type="submission" date="2020-07" db="EMBL/GenBank/DDBJ databases">
        <title>Endozoicomonas sp. nov., isolated from sediment.</title>
        <authorList>
            <person name="Gu T."/>
        </authorList>
    </citation>
    <scope>NUCLEOTIDE SEQUENCE [LARGE SCALE GENOMIC DNA]</scope>
    <source>
        <strain evidence="16 17">SM1973</strain>
    </source>
</reference>
<keyword evidence="16" id="KW-0282">Flagellum</keyword>
<comment type="similarity">
    <text evidence="2">Belongs to the GTP-binding SRP family.</text>
</comment>
<dbReference type="GO" id="GO:0005886">
    <property type="term" value="C:plasma membrane"/>
    <property type="evidence" value="ECO:0007669"/>
    <property type="project" value="UniProtKB-SubCell"/>
</dbReference>
<comment type="function">
    <text evidence="12">Necessary for flagellar biosynthesis. May be involved in translocation of the flagellum.</text>
</comment>
<feature type="domain" description="AAA+ ATPase" evidence="14">
    <location>
        <begin position="214"/>
        <end position="358"/>
    </location>
</feature>
<proteinExistence type="inferred from homology"/>
<dbReference type="SUPFAM" id="SSF52540">
    <property type="entry name" value="P-loop containing nucleoside triphosphate hydrolases"/>
    <property type="match status" value="1"/>
</dbReference>
<dbReference type="Proteomes" id="UP000569732">
    <property type="component" value="Unassembled WGS sequence"/>
</dbReference>
<feature type="domain" description="SRP54-type proteins GTP-binding" evidence="15">
    <location>
        <begin position="215"/>
        <end position="407"/>
    </location>
</feature>
<keyword evidence="8" id="KW-0653">Protein transport</keyword>
<keyword evidence="16" id="KW-0966">Cell projection</keyword>
<evidence type="ECO:0000256" key="10">
    <source>
        <dbReference type="ARBA" id="ARBA00023136"/>
    </source>
</evidence>
<evidence type="ECO:0000313" key="16">
    <source>
        <dbReference type="EMBL" id="NYZ65480.1"/>
    </source>
</evidence>
<keyword evidence="5" id="KW-1003">Cell membrane</keyword>
<dbReference type="SMART" id="SM00382">
    <property type="entry name" value="AAA"/>
    <property type="match status" value="1"/>
</dbReference>
<dbReference type="GO" id="GO:0005047">
    <property type="term" value="F:signal recognition particle binding"/>
    <property type="evidence" value="ECO:0007669"/>
    <property type="project" value="TreeGrafter"/>
</dbReference>
<evidence type="ECO:0000256" key="2">
    <source>
        <dbReference type="ARBA" id="ARBA00008531"/>
    </source>
</evidence>
<evidence type="ECO:0000256" key="1">
    <source>
        <dbReference type="ARBA" id="ARBA00004413"/>
    </source>
</evidence>
<evidence type="ECO:0000313" key="17">
    <source>
        <dbReference type="Proteomes" id="UP000569732"/>
    </source>
</evidence>
<sequence length="440" mass="48034">MTIKRYFAADMRQAMRLVKNDLGLDATILNQQKVAGGVEVLATLELPQPTRPPGPVTPEPLLNEEKQQLRVAINQAKQVINRAQQGSATTTDVNLQLRATSGVKSADKMDTTVTSVVQPNVTDHQFSALQNEVSGMRALLEQQLGQLGWLKYCKQNPAKAQLWKKLQAIGFSGHYCQQLLANLPLQQQGLDAWRHVLANLVKKLPITSKDIVDQGGIFACVGPTGAGKTTTIGKLATRYALKHGTDKLALVTMDTFRIGATDQIKTLGKILNVPVKVVGDGQQLQAVLDSFQKKSLVLIDTAGLNHQDPKLQLQLSILNQVRPMVRSLLVLATTSQQQVLQVAYNIYSQTRLVGGVLTKLDEASRLGEAIELLMDKHLAVSYVTDGQRIPDDIHQARAYQLISRAVALSQHAELAENELMSAYMQANPVAVTPPMQANVG</sequence>
<dbReference type="SMART" id="SM00962">
    <property type="entry name" value="SRP54"/>
    <property type="match status" value="1"/>
</dbReference>
<evidence type="ECO:0000256" key="7">
    <source>
        <dbReference type="ARBA" id="ARBA00022795"/>
    </source>
</evidence>
<dbReference type="InterPro" id="IPR000897">
    <property type="entry name" value="SRP54_GTPase_dom"/>
</dbReference>
<evidence type="ECO:0000256" key="5">
    <source>
        <dbReference type="ARBA" id="ARBA00022475"/>
    </source>
</evidence>
<gene>
    <name evidence="16" type="primary">flhF</name>
    <name evidence="16" type="ORF">H0A36_05615</name>
</gene>
<dbReference type="GO" id="GO:0044781">
    <property type="term" value="P:bacterial-type flagellum organization"/>
    <property type="evidence" value="ECO:0007669"/>
    <property type="project" value="UniProtKB-UniRule"/>
</dbReference>
<evidence type="ECO:0000256" key="8">
    <source>
        <dbReference type="ARBA" id="ARBA00022927"/>
    </source>
</evidence>
<dbReference type="Gene3D" id="1.20.120.1380">
    <property type="entry name" value="Flagellar FlhF biosynthesis protein, N domain"/>
    <property type="match status" value="1"/>
</dbReference>
<keyword evidence="4" id="KW-0813">Transport</keyword>
<keyword evidence="11" id="KW-1006">Bacterial flagellum protein export</keyword>
<protein>
    <recommendedName>
        <fullName evidence="3 13">Flagellar biosynthesis protein FlhF</fullName>
    </recommendedName>
</protein>
<evidence type="ECO:0000256" key="12">
    <source>
        <dbReference type="ARBA" id="ARBA00025337"/>
    </source>
</evidence>
<keyword evidence="16" id="KW-0969">Cilium</keyword>
<evidence type="ECO:0000256" key="4">
    <source>
        <dbReference type="ARBA" id="ARBA00022448"/>
    </source>
</evidence>
<evidence type="ECO:0000259" key="14">
    <source>
        <dbReference type="SMART" id="SM00382"/>
    </source>
</evidence>
<dbReference type="Pfam" id="PF00448">
    <property type="entry name" value="SRP54"/>
    <property type="match status" value="1"/>
</dbReference>
<dbReference type="InterPro" id="IPR020006">
    <property type="entry name" value="FlhF"/>
</dbReference>
<keyword evidence="10" id="KW-0472">Membrane</keyword>
<dbReference type="GO" id="GO:0006614">
    <property type="term" value="P:SRP-dependent cotranslational protein targeting to membrane"/>
    <property type="evidence" value="ECO:0007669"/>
    <property type="project" value="UniProtKB-UniRule"/>
</dbReference>
<evidence type="ECO:0000256" key="13">
    <source>
        <dbReference type="NCBIfam" id="TIGR03499"/>
    </source>
</evidence>
<dbReference type="CDD" id="cd17873">
    <property type="entry name" value="FlhF"/>
    <property type="match status" value="1"/>
</dbReference>
<dbReference type="RefSeq" id="WP_180567509.1">
    <property type="nucleotide sequence ID" value="NZ_JACCKB010000005.1"/>
</dbReference>
<evidence type="ECO:0000256" key="6">
    <source>
        <dbReference type="ARBA" id="ARBA00022741"/>
    </source>
</evidence>
<dbReference type="FunFam" id="3.40.50.300:FF:000695">
    <property type="entry name" value="Flagellar biosynthesis regulator FlhF"/>
    <property type="match status" value="1"/>
</dbReference>
<comment type="subcellular location">
    <subcellularLocation>
        <location evidence="1">Cell membrane</location>
        <topology evidence="1">Peripheral membrane protein</topology>
        <orientation evidence="1">Cytoplasmic side</orientation>
    </subcellularLocation>
</comment>
<dbReference type="GO" id="GO:0003924">
    <property type="term" value="F:GTPase activity"/>
    <property type="evidence" value="ECO:0007669"/>
    <property type="project" value="UniProtKB-UniRule"/>
</dbReference>
<keyword evidence="7" id="KW-1005">Bacterial flagellum biogenesis</keyword>
<organism evidence="16 17">
    <name type="scientific">Spartinivicinus marinus</name>
    <dbReference type="NCBI Taxonomy" id="2994442"/>
    <lineage>
        <taxon>Bacteria</taxon>
        <taxon>Pseudomonadati</taxon>
        <taxon>Pseudomonadota</taxon>
        <taxon>Gammaproteobacteria</taxon>
        <taxon>Oceanospirillales</taxon>
        <taxon>Zooshikellaceae</taxon>
        <taxon>Spartinivicinus</taxon>
    </lineage>
</organism>
<evidence type="ECO:0000256" key="11">
    <source>
        <dbReference type="ARBA" id="ARBA00023225"/>
    </source>
</evidence>
<dbReference type="AlphaFoldDB" id="A0A853HUP1"/>
<evidence type="ECO:0000259" key="15">
    <source>
        <dbReference type="SMART" id="SM00962"/>
    </source>
</evidence>
<dbReference type="InterPro" id="IPR027417">
    <property type="entry name" value="P-loop_NTPase"/>
</dbReference>
<dbReference type="NCBIfam" id="TIGR03499">
    <property type="entry name" value="FlhF"/>
    <property type="match status" value="1"/>
</dbReference>
<dbReference type="Gene3D" id="3.40.50.300">
    <property type="entry name" value="P-loop containing nucleotide triphosphate hydrolases"/>
    <property type="match status" value="1"/>
</dbReference>
<comment type="caution">
    <text evidence="16">The sequence shown here is derived from an EMBL/GenBank/DDBJ whole genome shotgun (WGS) entry which is preliminary data.</text>
</comment>
<dbReference type="InterPro" id="IPR047040">
    <property type="entry name" value="FlhF__GTPase_dom"/>
</dbReference>